<evidence type="ECO:0000259" key="1">
    <source>
        <dbReference type="Pfam" id="PF08530"/>
    </source>
</evidence>
<protein>
    <submittedName>
        <fullName evidence="2">Peptidase S15</fullName>
    </submittedName>
</protein>
<evidence type="ECO:0000313" key="3">
    <source>
        <dbReference type="Proteomes" id="UP000469670"/>
    </source>
</evidence>
<dbReference type="SUPFAM" id="SSF49785">
    <property type="entry name" value="Galactose-binding domain-like"/>
    <property type="match status" value="1"/>
</dbReference>
<dbReference type="EMBL" id="JAAGMP010001800">
    <property type="protein sequence ID" value="NEC24388.1"/>
    <property type="molecule type" value="Genomic_DNA"/>
</dbReference>
<dbReference type="AlphaFoldDB" id="A0A7K3SA41"/>
<dbReference type="Pfam" id="PF08530">
    <property type="entry name" value="PepX_C"/>
    <property type="match status" value="1"/>
</dbReference>
<gene>
    <name evidence="2" type="ORF">G3I50_39985</name>
</gene>
<dbReference type="InterPro" id="IPR008979">
    <property type="entry name" value="Galactose-bd-like_sf"/>
</dbReference>
<dbReference type="RefSeq" id="WP_275424441.1">
    <property type="nucleotide sequence ID" value="NZ_JAAGMP010001800.1"/>
</dbReference>
<comment type="caution">
    <text evidence="2">The sequence shown here is derived from an EMBL/GenBank/DDBJ whole genome shotgun (WGS) entry which is preliminary data.</text>
</comment>
<dbReference type="GO" id="GO:0008239">
    <property type="term" value="F:dipeptidyl-peptidase activity"/>
    <property type="evidence" value="ECO:0007669"/>
    <property type="project" value="InterPro"/>
</dbReference>
<name>A0A7K3SA41_9ACTN</name>
<reference evidence="2 3" key="1">
    <citation type="submission" date="2020-01" db="EMBL/GenBank/DDBJ databases">
        <title>Insect and environment-associated Actinomycetes.</title>
        <authorList>
            <person name="Currrie C."/>
            <person name="Chevrette M."/>
            <person name="Carlson C."/>
            <person name="Stubbendieck R."/>
            <person name="Wendt-Pienkowski E."/>
        </authorList>
    </citation>
    <scope>NUCLEOTIDE SEQUENCE [LARGE SCALE GENOMIC DNA]</scope>
    <source>
        <strain evidence="2 3">SID7590</strain>
    </source>
</reference>
<dbReference type="Gene3D" id="2.60.120.260">
    <property type="entry name" value="Galactose-binding domain-like"/>
    <property type="match status" value="1"/>
</dbReference>
<proteinExistence type="predicted"/>
<dbReference type="InterPro" id="IPR013736">
    <property type="entry name" value="Xaa-Pro_dipept_C"/>
</dbReference>
<sequence length="93" mass="9863">RAVSPPEAERRWPFGSSTGLRLLHGAEFSSDPERPVRSDDLAVPVGDGHADRCLLLSPPLPRPLDLAGAAVARINATADTPSADWAVRLTALD</sequence>
<feature type="non-terminal residue" evidence="2">
    <location>
        <position position="1"/>
    </location>
</feature>
<organism evidence="2 3">
    <name type="scientific">Streptomyces parvus</name>
    <dbReference type="NCBI Taxonomy" id="66428"/>
    <lineage>
        <taxon>Bacteria</taxon>
        <taxon>Bacillati</taxon>
        <taxon>Actinomycetota</taxon>
        <taxon>Actinomycetes</taxon>
        <taxon>Kitasatosporales</taxon>
        <taxon>Streptomycetaceae</taxon>
        <taxon>Streptomyces</taxon>
    </lineage>
</organism>
<feature type="domain" description="Xaa-Pro dipeptidyl-peptidase C-terminal" evidence="1">
    <location>
        <begin position="49"/>
        <end position="92"/>
    </location>
</feature>
<evidence type="ECO:0000313" key="2">
    <source>
        <dbReference type="EMBL" id="NEC24388.1"/>
    </source>
</evidence>
<accession>A0A7K3SA41</accession>
<feature type="non-terminal residue" evidence="2">
    <location>
        <position position="93"/>
    </location>
</feature>
<dbReference type="Proteomes" id="UP000469670">
    <property type="component" value="Unassembled WGS sequence"/>
</dbReference>